<keyword evidence="3" id="KW-1185">Reference proteome</keyword>
<keyword evidence="1" id="KW-1133">Transmembrane helix</keyword>
<comment type="caution">
    <text evidence="2">The sequence shown here is derived from an EMBL/GenBank/DDBJ whole genome shotgun (WGS) entry which is preliminary data.</text>
</comment>
<keyword evidence="1" id="KW-0472">Membrane</keyword>
<reference evidence="2 3" key="1">
    <citation type="submission" date="2018-07" db="EMBL/GenBank/DDBJ databases">
        <title>Anaerosacharophilus polymeroproducens gen. nov. sp. nov., an anaerobic bacterium isolated from salt field.</title>
        <authorList>
            <person name="Kim W."/>
            <person name="Yang S.-H."/>
            <person name="Oh J."/>
            <person name="Lee J.-H."/>
            <person name="Kwon K.K."/>
        </authorList>
    </citation>
    <scope>NUCLEOTIDE SEQUENCE [LARGE SCALE GENOMIC DNA]</scope>
    <source>
        <strain evidence="2 3">MCWD5</strain>
    </source>
</reference>
<feature type="transmembrane region" description="Helical" evidence="1">
    <location>
        <begin position="74"/>
        <end position="94"/>
    </location>
</feature>
<protein>
    <submittedName>
        <fullName evidence="2">TIGR04086 family membrane protein</fullName>
    </submittedName>
</protein>
<gene>
    <name evidence="2" type="ORF">DWV06_06860</name>
</gene>
<name>A0A371AWQ8_9FIRM</name>
<feature type="transmembrane region" description="Helical" evidence="1">
    <location>
        <begin position="17"/>
        <end position="37"/>
    </location>
</feature>
<feature type="transmembrane region" description="Helical" evidence="1">
    <location>
        <begin position="49"/>
        <end position="68"/>
    </location>
</feature>
<feature type="transmembrane region" description="Helical" evidence="1">
    <location>
        <begin position="106"/>
        <end position="123"/>
    </location>
</feature>
<dbReference type="RefSeq" id="WP_115481440.1">
    <property type="nucleotide sequence ID" value="NZ_QRCT01000016.1"/>
</dbReference>
<organism evidence="2 3">
    <name type="scientific">Anaerosacchariphilus polymeriproducens</name>
    <dbReference type="NCBI Taxonomy" id="1812858"/>
    <lineage>
        <taxon>Bacteria</taxon>
        <taxon>Bacillati</taxon>
        <taxon>Bacillota</taxon>
        <taxon>Clostridia</taxon>
        <taxon>Lachnospirales</taxon>
        <taxon>Lachnospiraceae</taxon>
        <taxon>Anaerosacchariphilus</taxon>
    </lineage>
</organism>
<evidence type="ECO:0000313" key="2">
    <source>
        <dbReference type="EMBL" id="RDU24007.1"/>
    </source>
</evidence>
<dbReference type="OrthoDB" id="1779887at2"/>
<dbReference type="Proteomes" id="UP000255036">
    <property type="component" value="Unassembled WGS sequence"/>
</dbReference>
<sequence>MEKVEKNKSRLSMVFKALFLAYIVTGILLIVLTALLFKMELREGQVTVGIMAIYIFAGFVAGFAMGKSSKSQKFLWGLMLGGAYFGILVAASYCINRGLDGDLKEIVTTFVMCVGSGMLGGMVS</sequence>
<proteinExistence type="predicted"/>
<keyword evidence="1" id="KW-0812">Transmembrane</keyword>
<dbReference type="InterPro" id="IPR023804">
    <property type="entry name" value="DUF3792_TM"/>
</dbReference>
<dbReference type="Pfam" id="PF12670">
    <property type="entry name" value="DUF3792"/>
    <property type="match status" value="1"/>
</dbReference>
<evidence type="ECO:0000256" key="1">
    <source>
        <dbReference type="SAM" id="Phobius"/>
    </source>
</evidence>
<dbReference type="NCBIfam" id="TIGR04086">
    <property type="entry name" value="TIGR04086_membr"/>
    <property type="match status" value="1"/>
</dbReference>
<accession>A0A371AWQ8</accession>
<dbReference type="AlphaFoldDB" id="A0A371AWQ8"/>
<evidence type="ECO:0000313" key="3">
    <source>
        <dbReference type="Proteomes" id="UP000255036"/>
    </source>
</evidence>
<dbReference type="EMBL" id="QRCT01000016">
    <property type="protein sequence ID" value="RDU24007.1"/>
    <property type="molecule type" value="Genomic_DNA"/>
</dbReference>